<accession>A0A4Y8WRJ5</accession>
<dbReference type="GeneID" id="66797344"/>
<gene>
    <name evidence="1" type="ORF">E4P47_00915</name>
</gene>
<sequence length="101" mass="11162">MSNSNDQLTELEIRITALMRKYSEQKKALARKTEECEALLRQRGEQAEKINLLEQNLSIATISGGATSPEARAALEGLEAELSQIMGVIDECITLLDGRIE</sequence>
<dbReference type="AlphaFoldDB" id="A0A4Y8WRJ5"/>
<comment type="caution">
    <text evidence="1">The sequence shown here is derived from an EMBL/GenBank/DDBJ whole genome shotgun (WGS) entry which is preliminary data.</text>
</comment>
<dbReference type="RefSeq" id="WP_018358575.1">
    <property type="nucleotide sequence ID" value="NZ_CP197400.1"/>
</dbReference>
<dbReference type="OrthoDB" id="9971772at2"/>
<dbReference type="Proteomes" id="UP000297225">
    <property type="component" value="Unassembled WGS sequence"/>
</dbReference>
<evidence type="ECO:0000313" key="1">
    <source>
        <dbReference type="EMBL" id="TFH97185.1"/>
    </source>
</evidence>
<evidence type="ECO:0000313" key="2">
    <source>
        <dbReference type="Proteomes" id="UP000297225"/>
    </source>
</evidence>
<dbReference type="STRING" id="1122973.GCA_000379925_01336"/>
<reference evidence="1 2" key="1">
    <citation type="submission" date="2019-03" db="EMBL/GenBank/DDBJ databases">
        <title>Porphyromonas levii Isolated from the Uterus of Dairy Cows.</title>
        <authorList>
            <person name="Francis A.M."/>
        </authorList>
    </citation>
    <scope>NUCLEOTIDE SEQUENCE [LARGE SCALE GENOMIC DNA]</scope>
    <source>
        <strain evidence="1 2">AF5678</strain>
    </source>
</reference>
<name>A0A4Y8WRJ5_9PORP</name>
<dbReference type="EMBL" id="SPNC01000006">
    <property type="protein sequence ID" value="TFH97185.1"/>
    <property type="molecule type" value="Genomic_DNA"/>
</dbReference>
<keyword evidence="2" id="KW-1185">Reference proteome</keyword>
<proteinExistence type="predicted"/>
<organism evidence="1 2">
    <name type="scientific">Porphyromonas levii</name>
    <dbReference type="NCBI Taxonomy" id="28114"/>
    <lineage>
        <taxon>Bacteria</taxon>
        <taxon>Pseudomonadati</taxon>
        <taxon>Bacteroidota</taxon>
        <taxon>Bacteroidia</taxon>
        <taxon>Bacteroidales</taxon>
        <taxon>Porphyromonadaceae</taxon>
        <taxon>Porphyromonas</taxon>
    </lineage>
</organism>
<protein>
    <submittedName>
        <fullName evidence="1">Uncharacterized protein</fullName>
    </submittedName>
</protein>